<name>A0A672HSM9_SALFA</name>
<evidence type="ECO:0000313" key="1">
    <source>
        <dbReference type="Ensembl" id="ENSSFAP00005031919.1"/>
    </source>
</evidence>
<accession>A0A672HSM9</accession>
<protein>
    <submittedName>
        <fullName evidence="1">Uncharacterized protein</fullName>
    </submittedName>
</protein>
<reference evidence="1" key="3">
    <citation type="submission" date="2025-09" db="UniProtKB">
        <authorList>
            <consortium name="Ensembl"/>
        </authorList>
    </citation>
    <scope>IDENTIFICATION</scope>
</reference>
<evidence type="ECO:0000313" key="2">
    <source>
        <dbReference type="Proteomes" id="UP000472267"/>
    </source>
</evidence>
<reference evidence="1" key="1">
    <citation type="submission" date="2019-06" db="EMBL/GenBank/DDBJ databases">
        <authorList>
            <consortium name="Wellcome Sanger Institute Data Sharing"/>
        </authorList>
    </citation>
    <scope>NUCLEOTIDE SEQUENCE [LARGE SCALE GENOMIC DNA]</scope>
</reference>
<keyword evidence="2" id="KW-1185">Reference proteome</keyword>
<reference evidence="1" key="2">
    <citation type="submission" date="2025-08" db="UniProtKB">
        <authorList>
            <consortium name="Ensembl"/>
        </authorList>
    </citation>
    <scope>IDENTIFICATION</scope>
</reference>
<dbReference type="InParanoid" id="A0A672HSM9"/>
<dbReference type="Ensembl" id="ENSSFAT00005033061.1">
    <property type="protein sequence ID" value="ENSSFAP00005031919.1"/>
    <property type="gene ID" value="ENSSFAG00005016191.1"/>
</dbReference>
<proteinExistence type="predicted"/>
<sequence>MRTLKMDASCKINQHKIIIPRVIHSGVSIMSWGCFFILKGKGISVYRGALQDRVRVAACQLSPANWLHKKNIRLFGEVFKT</sequence>
<dbReference type="AlphaFoldDB" id="A0A672HSM9"/>
<dbReference type="Proteomes" id="UP000472267">
    <property type="component" value="Chromosome 19"/>
</dbReference>
<organism evidence="1 2">
    <name type="scientific">Salarias fasciatus</name>
    <name type="common">Jewelled blenny</name>
    <name type="synonym">Blennius fasciatus</name>
    <dbReference type="NCBI Taxonomy" id="181472"/>
    <lineage>
        <taxon>Eukaryota</taxon>
        <taxon>Metazoa</taxon>
        <taxon>Chordata</taxon>
        <taxon>Craniata</taxon>
        <taxon>Vertebrata</taxon>
        <taxon>Euteleostomi</taxon>
        <taxon>Actinopterygii</taxon>
        <taxon>Neopterygii</taxon>
        <taxon>Teleostei</taxon>
        <taxon>Neoteleostei</taxon>
        <taxon>Acanthomorphata</taxon>
        <taxon>Ovalentaria</taxon>
        <taxon>Blenniimorphae</taxon>
        <taxon>Blenniiformes</taxon>
        <taxon>Blennioidei</taxon>
        <taxon>Blenniidae</taxon>
        <taxon>Salariinae</taxon>
        <taxon>Salarias</taxon>
    </lineage>
</organism>